<dbReference type="Pfam" id="PF02779">
    <property type="entry name" value="Transket_pyr"/>
    <property type="match status" value="1"/>
</dbReference>
<dbReference type="InterPro" id="IPR005475">
    <property type="entry name" value="Transketolase-like_Pyr-bd"/>
</dbReference>
<dbReference type="Proteomes" id="UP000230137">
    <property type="component" value="Unassembled WGS sequence"/>
</dbReference>
<dbReference type="EMBL" id="PFQF01000026">
    <property type="protein sequence ID" value="PJA20498.1"/>
    <property type="molecule type" value="Genomic_DNA"/>
</dbReference>
<accession>A0A2M7W488</accession>
<evidence type="ECO:0000313" key="6">
    <source>
        <dbReference type="EMBL" id="PJA20498.1"/>
    </source>
</evidence>
<sequence length="310" mass="33906">MGLCRQGFGEGLKEVAQKNDQIVGLCCDLTISTKMDIFKSAFPDRFIEVGVAEQNMIGIASGLAMEGKVPFCASYAVFAPGRCWDQIRVSVAYQNLNVKIIGAHAGLSVGPDGATHQALEDIASLRAIPNLTIIVPCDYYETKKATIKMAEYSGPVYLRIPREETPIITAENDIFEIGKANIIYQSKIENKIVIIGAGPILFEALEAGKALEKSHSLGVTIINSHTIKPLDEKTILEHIEGKKLVVVCEEHQKTGGLFSAVSELLSQRKPSKILPIGVDDSFGESGKPEELMVKYRLTKTQIYRKIISNI</sequence>
<dbReference type="AlphaFoldDB" id="A0A2M7W488"/>
<dbReference type="InterPro" id="IPR033248">
    <property type="entry name" value="Transketolase_C"/>
</dbReference>
<name>A0A2M7W488_9BACT</name>
<protein>
    <submittedName>
        <fullName evidence="6">Transketolase</fullName>
    </submittedName>
</protein>
<evidence type="ECO:0000256" key="4">
    <source>
        <dbReference type="ARBA" id="ARBA00023052"/>
    </source>
</evidence>
<dbReference type="SUPFAM" id="SSF52922">
    <property type="entry name" value="TK C-terminal domain-like"/>
    <property type="match status" value="1"/>
</dbReference>
<comment type="similarity">
    <text evidence="2">Belongs to the transketolase family.</text>
</comment>
<dbReference type="FunFam" id="3.40.50.970:FF:000129">
    <property type="entry name" value="Transketolase"/>
    <property type="match status" value="1"/>
</dbReference>
<dbReference type="Gene3D" id="3.40.50.920">
    <property type="match status" value="1"/>
</dbReference>
<feature type="domain" description="Transketolase-like pyrimidine-binding" evidence="5">
    <location>
        <begin position="2"/>
        <end position="167"/>
    </location>
</feature>
<dbReference type="SMART" id="SM00861">
    <property type="entry name" value="Transket_pyr"/>
    <property type="match status" value="1"/>
</dbReference>
<evidence type="ECO:0000256" key="1">
    <source>
        <dbReference type="ARBA" id="ARBA00001964"/>
    </source>
</evidence>
<keyword evidence="3" id="KW-0808">Transferase</keyword>
<dbReference type="PANTHER" id="PTHR43825">
    <property type="entry name" value="PYRUVATE DEHYDROGENASE E1 COMPONENT"/>
    <property type="match status" value="1"/>
</dbReference>
<dbReference type="PROSITE" id="PS00802">
    <property type="entry name" value="TRANSKETOLASE_2"/>
    <property type="match status" value="1"/>
</dbReference>
<dbReference type="GO" id="GO:0016740">
    <property type="term" value="F:transferase activity"/>
    <property type="evidence" value="ECO:0007669"/>
    <property type="project" value="UniProtKB-KW"/>
</dbReference>
<dbReference type="CDD" id="cd07033">
    <property type="entry name" value="TPP_PYR_DXS_TK_like"/>
    <property type="match status" value="1"/>
</dbReference>
<dbReference type="InterPro" id="IPR051157">
    <property type="entry name" value="PDH/Transketolase"/>
</dbReference>
<evidence type="ECO:0000313" key="7">
    <source>
        <dbReference type="Proteomes" id="UP000230137"/>
    </source>
</evidence>
<dbReference type="InterPro" id="IPR009014">
    <property type="entry name" value="Transketo_C/PFOR_II"/>
</dbReference>
<gene>
    <name evidence="6" type="ORF">COX60_01400</name>
</gene>
<dbReference type="Pfam" id="PF02780">
    <property type="entry name" value="Transketolase_C"/>
    <property type="match status" value="1"/>
</dbReference>
<proteinExistence type="inferred from homology"/>
<comment type="caution">
    <text evidence="6">The sequence shown here is derived from an EMBL/GenBank/DDBJ whole genome shotgun (WGS) entry which is preliminary data.</text>
</comment>
<evidence type="ECO:0000256" key="3">
    <source>
        <dbReference type="ARBA" id="ARBA00022679"/>
    </source>
</evidence>
<dbReference type="SUPFAM" id="SSF52518">
    <property type="entry name" value="Thiamin diphosphate-binding fold (THDP-binding)"/>
    <property type="match status" value="1"/>
</dbReference>
<reference evidence="7" key="1">
    <citation type="submission" date="2017-09" db="EMBL/GenBank/DDBJ databases">
        <title>Depth-based differentiation of microbial function through sediment-hosted aquifers and enrichment of novel symbionts in the deep terrestrial subsurface.</title>
        <authorList>
            <person name="Probst A.J."/>
            <person name="Ladd B."/>
            <person name="Jarett J.K."/>
            <person name="Geller-Mcgrath D.E."/>
            <person name="Sieber C.M.K."/>
            <person name="Emerson J.B."/>
            <person name="Anantharaman K."/>
            <person name="Thomas B.C."/>
            <person name="Malmstrom R."/>
            <person name="Stieglmeier M."/>
            <person name="Klingl A."/>
            <person name="Woyke T."/>
            <person name="Ryan C.M."/>
            <person name="Banfield J.F."/>
        </authorList>
    </citation>
    <scope>NUCLEOTIDE SEQUENCE [LARGE SCALE GENOMIC DNA]</scope>
</reference>
<evidence type="ECO:0000256" key="2">
    <source>
        <dbReference type="ARBA" id="ARBA00007131"/>
    </source>
</evidence>
<dbReference type="InterPro" id="IPR029061">
    <property type="entry name" value="THDP-binding"/>
</dbReference>
<dbReference type="InterPro" id="IPR020826">
    <property type="entry name" value="Transketolase_BS"/>
</dbReference>
<dbReference type="PANTHER" id="PTHR43825:SF1">
    <property type="entry name" value="TRANSKETOLASE-LIKE PYRIMIDINE-BINDING DOMAIN-CONTAINING PROTEIN"/>
    <property type="match status" value="1"/>
</dbReference>
<comment type="cofactor">
    <cofactor evidence="1">
        <name>thiamine diphosphate</name>
        <dbReference type="ChEBI" id="CHEBI:58937"/>
    </cofactor>
</comment>
<keyword evidence="4" id="KW-0786">Thiamine pyrophosphate</keyword>
<organism evidence="6 7">
    <name type="scientific">Candidatus Berkelbacteria bacterium CG_4_10_14_0_2_um_filter_35_9_33_12</name>
    <dbReference type="NCBI Taxonomy" id="1974499"/>
    <lineage>
        <taxon>Bacteria</taxon>
        <taxon>Candidatus Berkelbacteria</taxon>
    </lineage>
</organism>
<dbReference type="Gene3D" id="3.40.50.970">
    <property type="match status" value="1"/>
</dbReference>
<evidence type="ECO:0000259" key="5">
    <source>
        <dbReference type="SMART" id="SM00861"/>
    </source>
</evidence>